<protein>
    <submittedName>
        <fullName evidence="1">Phenylpyruvate tautomerase PptA, 4-oxalocrotonate tautomerase family</fullName>
    </submittedName>
</protein>
<keyword evidence="2" id="KW-1185">Reference proteome</keyword>
<reference evidence="1 2" key="1">
    <citation type="submission" date="2016-10" db="EMBL/GenBank/DDBJ databases">
        <authorList>
            <person name="Varghese N."/>
            <person name="Submissions S."/>
        </authorList>
    </citation>
    <scope>NUCLEOTIDE SEQUENCE [LARGE SCALE GENOMIC DNA]</scope>
    <source>
        <strain evidence="1 2">DSM 22022</strain>
    </source>
</reference>
<comment type="caution">
    <text evidence="1">The sequence shown here is derived from an EMBL/GenBank/DDBJ whole genome shotgun (WGS) entry which is preliminary data.</text>
</comment>
<dbReference type="Proteomes" id="UP000199588">
    <property type="component" value="Unassembled WGS sequence"/>
</dbReference>
<dbReference type="SUPFAM" id="SSF55331">
    <property type="entry name" value="Tautomerase/MIF"/>
    <property type="match status" value="1"/>
</dbReference>
<dbReference type="RefSeq" id="WP_090656653.1">
    <property type="nucleotide sequence ID" value="NZ_CP015031.1"/>
</dbReference>
<dbReference type="Pfam" id="PF01187">
    <property type="entry name" value="MIF"/>
    <property type="match status" value="1"/>
</dbReference>
<dbReference type="EMBL" id="FMUQ01000020">
    <property type="protein sequence ID" value="SCY25388.1"/>
    <property type="molecule type" value="Genomic_DNA"/>
</dbReference>
<evidence type="ECO:0000313" key="1">
    <source>
        <dbReference type="EMBL" id="SCY25388.1"/>
    </source>
</evidence>
<dbReference type="Gene3D" id="3.30.429.10">
    <property type="entry name" value="Macrophage Migration Inhibitory Factor"/>
    <property type="match status" value="1"/>
</dbReference>
<accession>A0A1G5EG10</accession>
<organism evidence="1 2">
    <name type="scientific">Basfia succiniciproducens</name>
    <dbReference type="NCBI Taxonomy" id="653940"/>
    <lineage>
        <taxon>Bacteria</taxon>
        <taxon>Pseudomonadati</taxon>
        <taxon>Pseudomonadota</taxon>
        <taxon>Gammaproteobacteria</taxon>
        <taxon>Pasteurellales</taxon>
        <taxon>Pasteurellaceae</taxon>
        <taxon>Basfia</taxon>
    </lineage>
</organism>
<name>A0A1G5EG10_9PAST</name>
<proteinExistence type="predicted"/>
<gene>
    <name evidence="1" type="ORF">SAMN02910354_02009</name>
</gene>
<sequence length="80" mass="9212">MIDFHDQVNLYLKGDNRDSMAYLRIAVFGNPTHQGYAELSHVVTQLISQILHISPQHIYIQYEDIPSWAVAGMFFESNIC</sequence>
<dbReference type="InterPro" id="IPR014347">
    <property type="entry name" value="Tautomerase/MIF_sf"/>
</dbReference>
<evidence type="ECO:0000313" key="2">
    <source>
        <dbReference type="Proteomes" id="UP000199588"/>
    </source>
</evidence>
<dbReference type="InterPro" id="IPR001398">
    <property type="entry name" value="Macrophage_inhib_fac"/>
</dbReference>